<evidence type="ECO:0000313" key="4">
    <source>
        <dbReference type="Proteomes" id="UP001595593"/>
    </source>
</evidence>
<dbReference type="PROSITE" id="PS50005">
    <property type="entry name" value="TPR"/>
    <property type="match status" value="2"/>
</dbReference>
<gene>
    <name evidence="3" type="ORF">ACFOD4_11055</name>
</gene>
<keyword evidence="2" id="KW-1133">Transmembrane helix</keyword>
<keyword evidence="2" id="KW-0812">Transmembrane</keyword>
<feature type="repeat" description="TPR" evidence="1">
    <location>
        <begin position="480"/>
        <end position="513"/>
    </location>
</feature>
<reference evidence="4" key="1">
    <citation type="journal article" date="2019" name="Int. J. Syst. Evol. Microbiol.">
        <title>The Global Catalogue of Microorganisms (GCM) 10K type strain sequencing project: providing services to taxonomists for standard genome sequencing and annotation.</title>
        <authorList>
            <consortium name="The Broad Institute Genomics Platform"/>
            <consortium name="The Broad Institute Genome Sequencing Center for Infectious Disease"/>
            <person name="Wu L."/>
            <person name="Ma J."/>
        </authorList>
    </citation>
    <scope>NUCLEOTIDE SEQUENCE [LARGE SCALE GENOMIC DNA]</scope>
    <source>
        <strain evidence="4">KCTC 52094</strain>
    </source>
</reference>
<name>A0ABV7G233_9PROT</name>
<evidence type="ECO:0000256" key="2">
    <source>
        <dbReference type="SAM" id="Phobius"/>
    </source>
</evidence>
<sequence length="565" mass="62396">MSDTPRVRVFDNGVTTATFIDAAALHGTLVVTFDPFTYLNPDGPGFGEAVLVASGYDVLAFQKRQENFYQELTREDVAAVLKPYQHRYRRLVFYGCSVGAYAVLYFGTDFEADILSISPRVSTHPIYVRELRLSARWAELHKHGSMADRPSRARQVALIYDPVLVNQPAAKADILFMEQEILPGFPGITIHALRHTGHPSASSLAETHQLRPLLSQFLEQGRMDFAPYQALRASSPTYMMNFSAWLLERGKARWAASLAQRAVDLAPQLANVHFQRSHTHLAFGEFDEARQAARLALNIEPHRHHERLRLLNAFEAAGDLDGMTGLISDALELPEAALVSTARCALAGRAAQMLDTAGRTEEALAFALRAVTLGGRPNHLLQQAAQLQLKLGYWEEALGVLDEAAGLRADAALTHRLRAKALVELSRTGDAQAALRRAATLDSGDWTLHLQMAELHAMNYEAQQARQILQNIVHDAPPSAALLLGVARVHLKLAEDRTALETLQQALRLAPEDMEVRLLLAVTQRGLGQTAAALKLVEQALALRPDHVSLRRLHHELREEAAAFS</sequence>
<proteinExistence type="predicted"/>
<dbReference type="PANTHER" id="PTHR12558:SF13">
    <property type="entry name" value="CELL DIVISION CYCLE PROTEIN 27 HOMOLOG"/>
    <property type="match status" value="1"/>
</dbReference>
<keyword evidence="1" id="KW-0802">TPR repeat</keyword>
<evidence type="ECO:0000313" key="3">
    <source>
        <dbReference type="EMBL" id="MFC3125603.1"/>
    </source>
</evidence>
<dbReference type="RefSeq" id="WP_379596418.1">
    <property type="nucleotide sequence ID" value="NZ_JBHRTN010000010.1"/>
</dbReference>
<dbReference type="EMBL" id="JBHRTN010000010">
    <property type="protein sequence ID" value="MFC3125603.1"/>
    <property type="molecule type" value="Genomic_DNA"/>
</dbReference>
<keyword evidence="4" id="KW-1185">Reference proteome</keyword>
<accession>A0ABV7G233</accession>
<keyword evidence="2" id="KW-0472">Membrane</keyword>
<feature type="transmembrane region" description="Helical" evidence="2">
    <location>
        <begin position="91"/>
        <end position="108"/>
    </location>
</feature>
<comment type="caution">
    <text evidence="3">The sequence shown here is derived from an EMBL/GenBank/DDBJ whole genome shotgun (WGS) entry which is preliminary data.</text>
</comment>
<dbReference type="Gene3D" id="1.25.40.10">
    <property type="entry name" value="Tetratricopeptide repeat domain"/>
    <property type="match status" value="1"/>
</dbReference>
<organism evidence="3 4">
    <name type="scientific">Teichococcus globiformis</name>
    <dbReference type="NCBI Taxonomy" id="2307229"/>
    <lineage>
        <taxon>Bacteria</taxon>
        <taxon>Pseudomonadati</taxon>
        <taxon>Pseudomonadota</taxon>
        <taxon>Alphaproteobacteria</taxon>
        <taxon>Acetobacterales</taxon>
        <taxon>Roseomonadaceae</taxon>
        <taxon>Roseomonas</taxon>
    </lineage>
</organism>
<dbReference type="SMART" id="SM00028">
    <property type="entry name" value="TPR"/>
    <property type="match status" value="4"/>
</dbReference>
<dbReference type="SUPFAM" id="SSF48452">
    <property type="entry name" value="TPR-like"/>
    <property type="match status" value="1"/>
</dbReference>
<dbReference type="Pfam" id="PF14559">
    <property type="entry name" value="TPR_19"/>
    <property type="match status" value="1"/>
</dbReference>
<evidence type="ECO:0000256" key="1">
    <source>
        <dbReference type="PROSITE-ProRule" id="PRU00339"/>
    </source>
</evidence>
<protein>
    <submittedName>
        <fullName evidence="3">Tetratricopeptide repeat protein</fullName>
    </submittedName>
</protein>
<dbReference type="Proteomes" id="UP001595593">
    <property type="component" value="Unassembled WGS sequence"/>
</dbReference>
<feature type="repeat" description="TPR" evidence="1">
    <location>
        <begin position="270"/>
        <end position="303"/>
    </location>
</feature>
<dbReference type="InterPro" id="IPR011990">
    <property type="entry name" value="TPR-like_helical_dom_sf"/>
</dbReference>
<dbReference type="PANTHER" id="PTHR12558">
    <property type="entry name" value="CELL DIVISION CYCLE 16,23,27"/>
    <property type="match status" value="1"/>
</dbReference>
<dbReference type="InterPro" id="IPR019734">
    <property type="entry name" value="TPR_rpt"/>
</dbReference>